<dbReference type="PANTHER" id="PTHR43540:SF1">
    <property type="entry name" value="ISOCHORISMATASE HYDROLASE"/>
    <property type="match status" value="1"/>
</dbReference>
<dbReference type="Proteomes" id="UP001295794">
    <property type="component" value="Unassembled WGS sequence"/>
</dbReference>
<reference evidence="4" key="1">
    <citation type="submission" date="2023-11" db="EMBL/GenBank/DDBJ databases">
        <authorList>
            <person name="De Vega J J."/>
            <person name="De Vega J J."/>
        </authorList>
    </citation>
    <scope>NUCLEOTIDE SEQUENCE</scope>
</reference>
<evidence type="ECO:0000313" key="4">
    <source>
        <dbReference type="EMBL" id="CAK5267093.1"/>
    </source>
</evidence>
<dbReference type="InterPro" id="IPR050272">
    <property type="entry name" value="Isochorismatase-like_hydrls"/>
</dbReference>
<dbReference type="GO" id="GO:0016787">
    <property type="term" value="F:hydrolase activity"/>
    <property type="evidence" value="ECO:0007669"/>
    <property type="project" value="UniProtKB-KW"/>
</dbReference>
<dbReference type="Pfam" id="PF00857">
    <property type="entry name" value="Isochorismatase"/>
    <property type="match status" value="1"/>
</dbReference>
<accession>A0AAD2H2X1</accession>
<organism evidence="4 5">
    <name type="scientific">Mycena citricolor</name>
    <dbReference type="NCBI Taxonomy" id="2018698"/>
    <lineage>
        <taxon>Eukaryota</taxon>
        <taxon>Fungi</taxon>
        <taxon>Dikarya</taxon>
        <taxon>Basidiomycota</taxon>
        <taxon>Agaricomycotina</taxon>
        <taxon>Agaricomycetes</taxon>
        <taxon>Agaricomycetidae</taxon>
        <taxon>Agaricales</taxon>
        <taxon>Marasmiineae</taxon>
        <taxon>Mycenaceae</taxon>
        <taxon>Mycena</taxon>
    </lineage>
</organism>
<dbReference type="SUPFAM" id="SSF52499">
    <property type="entry name" value="Isochorismatase-like hydrolases"/>
    <property type="match status" value="1"/>
</dbReference>
<gene>
    <name evidence="4" type="ORF">MYCIT1_LOCUS9322</name>
</gene>
<comment type="similarity">
    <text evidence="1">Belongs to the isochorismatase family.</text>
</comment>
<evidence type="ECO:0000313" key="5">
    <source>
        <dbReference type="Proteomes" id="UP001295794"/>
    </source>
</evidence>
<dbReference type="Gene3D" id="3.40.50.850">
    <property type="entry name" value="Isochorismatase-like"/>
    <property type="match status" value="1"/>
</dbReference>
<evidence type="ECO:0000256" key="2">
    <source>
        <dbReference type="ARBA" id="ARBA00022801"/>
    </source>
</evidence>
<dbReference type="InterPro" id="IPR000868">
    <property type="entry name" value="Isochorismatase-like_dom"/>
</dbReference>
<protein>
    <recommendedName>
        <fullName evidence="3">Isochorismatase-like domain-containing protein</fullName>
    </recommendedName>
</protein>
<proteinExistence type="inferred from homology"/>
<keyword evidence="2" id="KW-0378">Hydrolase</keyword>
<feature type="domain" description="Isochorismatase-like" evidence="3">
    <location>
        <begin position="30"/>
        <end position="214"/>
    </location>
</feature>
<sequence>MSTAVHAHPDSASYSHSGFANKIGWGARPALLIIDACLAYWTPGSPLDTTSNPASARAPDSMKRLLDAARAGGVSVVWTRVVYDAHGGMQDAGIFWRKTKSLDIFQTGDERGLAGWVAHAGLVPLEGETVVDKKYPSAFFGTDLATRLHVLNVDTLVVCGVSTSGCVRASVLDAMQYGYRPMVVDEACGDRSPQIHNANMFDMNAKYADIVSEEEAIQKLAAGWS</sequence>
<evidence type="ECO:0000256" key="1">
    <source>
        <dbReference type="ARBA" id="ARBA00006336"/>
    </source>
</evidence>
<keyword evidence="5" id="KW-1185">Reference proteome</keyword>
<name>A0AAD2H2X1_9AGAR</name>
<evidence type="ECO:0000259" key="3">
    <source>
        <dbReference type="Pfam" id="PF00857"/>
    </source>
</evidence>
<dbReference type="PANTHER" id="PTHR43540">
    <property type="entry name" value="PEROXYUREIDOACRYLATE/UREIDOACRYLATE AMIDOHYDROLASE-RELATED"/>
    <property type="match status" value="1"/>
</dbReference>
<comment type="caution">
    <text evidence="4">The sequence shown here is derived from an EMBL/GenBank/DDBJ whole genome shotgun (WGS) entry which is preliminary data.</text>
</comment>
<dbReference type="AlphaFoldDB" id="A0AAD2H2X1"/>
<dbReference type="EMBL" id="CAVNYO010000116">
    <property type="protein sequence ID" value="CAK5267093.1"/>
    <property type="molecule type" value="Genomic_DNA"/>
</dbReference>
<dbReference type="InterPro" id="IPR036380">
    <property type="entry name" value="Isochorismatase-like_sf"/>
</dbReference>